<evidence type="ECO:0000256" key="1">
    <source>
        <dbReference type="SAM" id="MobiDB-lite"/>
    </source>
</evidence>
<sequence length="137" mass="15411">MVASTIGQPPPEEEGQEDKGDIKERLSEEENNIKEDKKKEKEKNNASSKEKGSSPGSSSSNNRPRKNKNSKEEDNGTHRSNTIVEIEKETGKFDESVGESKRQEDTIERGDMGDMRETCLANKEEQTRINAQEKDTP</sequence>
<name>A0AAN8U3M7_SOLBU</name>
<proteinExistence type="predicted"/>
<dbReference type="EMBL" id="JBANQN010000001">
    <property type="protein sequence ID" value="KAK6802924.1"/>
    <property type="molecule type" value="Genomic_DNA"/>
</dbReference>
<accession>A0AAN8U3M7</accession>
<dbReference type="AlphaFoldDB" id="A0AAN8U3M7"/>
<comment type="caution">
    <text evidence="2">The sequence shown here is derived from an EMBL/GenBank/DDBJ whole genome shotgun (WGS) entry which is preliminary data.</text>
</comment>
<dbReference type="Proteomes" id="UP001371456">
    <property type="component" value="Unassembled WGS sequence"/>
</dbReference>
<keyword evidence="3" id="KW-1185">Reference proteome</keyword>
<evidence type="ECO:0000313" key="2">
    <source>
        <dbReference type="EMBL" id="KAK6802924.1"/>
    </source>
</evidence>
<feature type="compositionally biased region" description="Basic and acidic residues" evidence="1">
    <location>
        <begin position="17"/>
        <end position="52"/>
    </location>
</feature>
<gene>
    <name evidence="2" type="ORF">RDI58_000708</name>
</gene>
<feature type="compositionally biased region" description="Basic and acidic residues" evidence="1">
    <location>
        <begin position="85"/>
        <end position="137"/>
    </location>
</feature>
<reference evidence="2 3" key="1">
    <citation type="submission" date="2024-02" db="EMBL/GenBank/DDBJ databases">
        <title>de novo genome assembly of Solanum bulbocastanum strain 11H21.</title>
        <authorList>
            <person name="Hosaka A.J."/>
        </authorList>
    </citation>
    <scope>NUCLEOTIDE SEQUENCE [LARGE SCALE GENOMIC DNA]</scope>
    <source>
        <tissue evidence="2">Young leaves</tissue>
    </source>
</reference>
<feature type="compositionally biased region" description="Low complexity" evidence="1">
    <location>
        <begin position="53"/>
        <end position="62"/>
    </location>
</feature>
<organism evidence="2 3">
    <name type="scientific">Solanum bulbocastanum</name>
    <name type="common">Wild potato</name>
    <dbReference type="NCBI Taxonomy" id="147425"/>
    <lineage>
        <taxon>Eukaryota</taxon>
        <taxon>Viridiplantae</taxon>
        <taxon>Streptophyta</taxon>
        <taxon>Embryophyta</taxon>
        <taxon>Tracheophyta</taxon>
        <taxon>Spermatophyta</taxon>
        <taxon>Magnoliopsida</taxon>
        <taxon>eudicotyledons</taxon>
        <taxon>Gunneridae</taxon>
        <taxon>Pentapetalae</taxon>
        <taxon>asterids</taxon>
        <taxon>lamiids</taxon>
        <taxon>Solanales</taxon>
        <taxon>Solanaceae</taxon>
        <taxon>Solanoideae</taxon>
        <taxon>Solaneae</taxon>
        <taxon>Solanum</taxon>
    </lineage>
</organism>
<feature type="region of interest" description="Disordered" evidence="1">
    <location>
        <begin position="1"/>
        <end position="137"/>
    </location>
</feature>
<protein>
    <submittedName>
        <fullName evidence="2">Uncharacterized protein</fullName>
    </submittedName>
</protein>
<evidence type="ECO:0000313" key="3">
    <source>
        <dbReference type="Proteomes" id="UP001371456"/>
    </source>
</evidence>